<sequence>MGAYRSVLIRLAAAGALATLTACSTVTGTPVAAEIDVRTLDVGDYSIEPLDVNGARLPSDGPILEGLRMAGAIAVPHEIDADLVHNWGTDVIDSPKKAADASAISNVNLPTLERHGFLVAFDIAEADEPFPTEVRPTETDATVTRVVLMRFPDAARASTAARELESTDFAVSPDNRPVTVPGHAAAHAHWRPGIKTVSALMAHDEIVISVFLQHPTPDLDAMTARLREIFDAQLPLLDEFEPTPPGEFADLPRDPDGMLRRTLTPGPRDQRVPISALDYSAWSGRAVIHFRPADAPELRAAWDAGGVDVVAQSGSTTVFRFRDNAAANAFGTAWSDNQSANTETIDPPADVPGTRCVQRPATTDEPAVARCYLTYRRYAAFVTGDDPTDVRQQAAAQYALLVNTQ</sequence>
<dbReference type="EMBL" id="VBUT01000007">
    <property type="protein sequence ID" value="TLF75976.1"/>
    <property type="molecule type" value="Genomic_DNA"/>
</dbReference>
<evidence type="ECO:0000259" key="3">
    <source>
        <dbReference type="Pfam" id="PF24092"/>
    </source>
</evidence>
<comment type="caution">
    <text evidence="4">The sequence shown here is derived from an EMBL/GenBank/DDBJ whole genome shotgun (WGS) entry which is preliminary data.</text>
</comment>
<feature type="domain" description="DUF7373" evidence="3">
    <location>
        <begin position="258"/>
        <end position="403"/>
    </location>
</feature>
<feature type="domain" description="DUF7373" evidence="2">
    <location>
        <begin position="55"/>
        <end position="252"/>
    </location>
</feature>
<dbReference type="Pfam" id="PF24092">
    <property type="entry name" value="DUF7373_C"/>
    <property type="match status" value="1"/>
</dbReference>
<evidence type="ECO:0000313" key="5">
    <source>
        <dbReference type="Proteomes" id="UP000306378"/>
    </source>
</evidence>
<reference evidence="4 5" key="1">
    <citation type="submission" date="2019-05" db="EMBL/GenBank/DDBJ databases">
        <title>Genomes sequences of two Nocardia cyriacigeorgica environmental isolates, type strains Nocardia asteroides ATCC 19247 and Nocardia cyriacigeorgica DSM 44484.</title>
        <authorList>
            <person name="Vautrin F."/>
            <person name="Bergeron E."/>
            <person name="Dubost A."/>
            <person name="Abrouk D."/>
            <person name="Rodriguez Nava V."/>
            <person name="Pujic P."/>
        </authorList>
    </citation>
    <scope>NUCLEOTIDE SEQUENCE [LARGE SCALE GENOMIC DNA]</scope>
    <source>
        <strain evidence="4 5">EML 446</strain>
    </source>
</reference>
<evidence type="ECO:0000313" key="4">
    <source>
        <dbReference type="EMBL" id="TLF75976.1"/>
    </source>
</evidence>
<dbReference type="Proteomes" id="UP000306378">
    <property type="component" value="Unassembled WGS sequence"/>
</dbReference>
<keyword evidence="1" id="KW-0732">Signal</keyword>
<dbReference type="PROSITE" id="PS51257">
    <property type="entry name" value="PROKAR_LIPOPROTEIN"/>
    <property type="match status" value="1"/>
</dbReference>
<proteinExistence type="predicted"/>
<protein>
    <submittedName>
        <fullName evidence="4">Uncharacterized protein</fullName>
    </submittedName>
</protein>
<dbReference type="InterPro" id="IPR055797">
    <property type="entry name" value="DUF7373"/>
</dbReference>
<dbReference type="Pfam" id="PF24088">
    <property type="entry name" value="DUF7373"/>
    <property type="match status" value="1"/>
</dbReference>
<evidence type="ECO:0000259" key="2">
    <source>
        <dbReference type="Pfam" id="PF24088"/>
    </source>
</evidence>
<dbReference type="RefSeq" id="WP_138449631.1">
    <property type="nucleotide sequence ID" value="NZ_VBUT01000007.1"/>
</dbReference>
<evidence type="ECO:0000256" key="1">
    <source>
        <dbReference type="SAM" id="SignalP"/>
    </source>
</evidence>
<gene>
    <name evidence="4" type="ORF">FEK34_19740</name>
</gene>
<dbReference type="AlphaFoldDB" id="A0A5R8NK20"/>
<feature type="chain" id="PRO_5038554621" evidence="1">
    <location>
        <begin position="19"/>
        <end position="405"/>
    </location>
</feature>
<name>A0A5R8NK20_9NOCA</name>
<organism evidence="4 5">
    <name type="scientific">Nocardia cyriacigeorgica</name>
    <dbReference type="NCBI Taxonomy" id="135487"/>
    <lineage>
        <taxon>Bacteria</taxon>
        <taxon>Bacillati</taxon>
        <taxon>Actinomycetota</taxon>
        <taxon>Actinomycetes</taxon>
        <taxon>Mycobacteriales</taxon>
        <taxon>Nocardiaceae</taxon>
        <taxon>Nocardia</taxon>
    </lineage>
</organism>
<feature type="signal peptide" evidence="1">
    <location>
        <begin position="1"/>
        <end position="18"/>
    </location>
</feature>
<dbReference type="InterPro" id="IPR056463">
    <property type="entry name" value="DUF7373_C"/>
</dbReference>
<accession>A0A5R8NK20</accession>